<evidence type="ECO:0000313" key="3">
    <source>
        <dbReference type="Proteomes" id="UP000288246"/>
    </source>
</evidence>
<dbReference type="EMBL" id="BHYL01000005">
    <property type="protein sequence ID" value="GCD18489.1"/>
    <property type="molecule type" value="Genomic_DNA"/>
</dbReference>
<dbReference type="Proteomes" id="UP000288246">
    <property type="component" value="Unassembled WGS sequence"/>
</dbReference>
<comment type="caution">
    <text evidence="2">The sequence shown here is derived from an EMBL/GenBank/DDBJ whole genome shotgun (WGS) entry which is preliminary data.</text>
</comment>
<dbReference type="AlphaFoldDB" id="A0A401UUY3"/>
<keyword evidence="3" id="KW-1185">Reference proteome</keyword>
<dbReference type="RefSeq" id="WP_124341041.1">
    <property type="nucleotide sequence ID" value="NZ_BHYL01000005.1"/>
</dbReference>
<dbReference type="InterPro" id="IPR000182">
    <property type="entry name" value="GNAT_dom"/>
</dbReference>
<feature type="domain" description="N-acetyltransferase" evidence="1">
    <location>
        <begin position="17"/>
        <end position="144"/>
    </location>
</feature>
<organism evidence="2 3">
    <name type="scientific">Cellulomonas algicola</name>
    <dbReference type="NCBI Taxonomy" id="2071633"/>
    <lineage>
        <taxon>Bacteria</taxon>
        <taxon>Bacillati</taxon>
        <taxon>Actinomycetota</taxon>
        <taxon>Actinomycetes</taxon>
        <taxon>Micrococcales</taxon>
        <taxon>Cellulomonadaceae</taxon>
        <taxon>Cellulomonas</taxon>
    </lineage>
</organism>
<name>A0A401UUY3_9CELL</name>
<sequence>MSPGPADTEPARDDVAVAWRGAFTDDELNALHAEAFDHPPSDDPWNRLVERHSLGWVTARDARGLVGFVNVPWDGRGHAFLEDTSVAARVRRRGVGVRLVEAAREHAAAAGCEWLHVDFEDRLRAFYLDACGFTPTAAGLVRLR</sequence>
<dbReference type="GO" id="GO:0016747">
    <property type="term" value="F:acyltransferase activity, transferring groups other than amino-acyl groups"/>
    <property type="evidence" value="ECO:0007669"/>
    <property type="project" value="InterPro"/>
</dbReference>
<dbReference type="OrthoDB" id="4549080at2"/>
<gene>
    <name evidence="2" type="ORF">CTKZ_00510</name>
</gene>
<dbReference type="PROSITE" id="PS51186">
    <property type="entry name" value="GNAT"/>
    <property type="match status" value="1"/>
</dbReference>
<dbReference type="SUPFAM" id="SSF55729">
    <property type="entry name" value="Acyl-CoA N-acyltransferases (Nat)"/>
    <property type="match status" value="1"/>
</dbReference>
<keyword evidence="2" id="KW-0808">Transferase</keyword>
<evidence type="ECO:0000259" key="1">
    <source>
        <dbReference type="PROSITE" id="PS51186"/>
    </source>
</evidence>
<dbReference type="Gene3D" id="3.40.630.30">
    <property type="match status" value="1"/>
</dbReference>
<reference evidence="2 3" key="1">
    <citation type="submission" date="2018-11" db="EMBL/GenBank/DDBJ databases">
        <title>Draft genome sequence of Cellulomonas takizawaensis strain TKZ-21.</title>
        <authorList>
            <person name="Yamamura H."/>
            <person name="Hayashi T."/>
            <person name="Hamada M."/>
            <person name="Serisawa Y."/>
            <person name="Matsuyama K."/>
            <person name="Nakagawa Y."/>
            <person name="Otoguro M."/>
            <person name="Yanagida F."/>
            <person name="Hayakawa M."/>
        </authorList>
    </citation>
    <scope>NUCLEOTIDE SEQUENCE [LARGE SCALE GENOMIC DNA]</scope>
    <source>
        <strain evidence="2 3">TKZ-21</strain>
    </source>
</reference>
<dbReference type="InterPro" id="IPR016181">
    <property type="entry name" value="Acyl_CoA_acyltransferase"/>
</dbReference>
<dbReference type="Pfam" id="PF00583">
    <property type="entry name" value="Acetyltransf_1"/>
    <property type="match status" value="1"/>
</dbReference>
<protein>
    <submittedName>
        <fullName evidence="2">N-acetyltransferase</fullName>
    </submittedName>
</protein>
<evidence type="ECO:0000313" key="2">
    <source>
        <dbReference type="EMBL" id="GCD18489.1"/>
    </source>
</evidence>
<proteinExistence type="predicted"/>
<accession>A0A401UUY3</accession>